<feature type="transmembrane region" description="Helical" evidence="2">
    <location>
        <begin position="85"/>
        <end position="107"/>
    </location>
</feature>
<feature type="transmembrane region" description="Helical" evidence="2">
    <location>
        <begin position="147"/>
        <end position="166"/>
    </location>
</feature>
<evidence type="ECO:0000313" key="3">
    <source>
        <dbReference type="EMBL" id="MBD7994752.1"/>
    </source>
</evidence>
<evidence type="ECO:0000256" key="2">
    <source>
        <dbReference type="SAM" id="Phobius"/>
    </source>
</evidence>
<evidence type="ECO:0000313" key="4">
    <source>
        <dbReference type="Proteomes" id="UP000609874"/>
    </source>
</evidence>
<feature type="region of interest" description="Disordered" evidence="1">
    <location>
        <begin position="389"/>
        <end position="414"/>
    </location>
</feature>
<organism evidence="3 4">
    <name type="scientific">Arthrobacter gallicola</name>
    <dbReference type="NCBI Taxonomy" id="2762225"/>
    <lineage>
        <taxon>Bacteria</taxon>
        <taxon>Bacillati</taxon>
        <taxon>Actinomycetota</taxon>
        <taxon>Actinomycetes</taxon>
        <taxon>Micrococcales</taxon>
        <taxon>Micrococcaceae</taxon>
        <taxon>Arthrobacter</taxon>
    </lineage>
</organism>
<proteinExistence type="predicted"/>
<dbReference type="InterPro" id="IPR011701">
    <property type="entry name" value="MFS"/>
</dbReference>
<feature type="transmembrane region" description="Helical" evidence="2">
    <location>
        <begin position="336"/>
        <end position="357"/>
    </location>
</feature>
<feature type="transmembrane region" description="Helical" evidence="2">
    <location>
        <begin position="60"/>
        <end position="79"/>
    </location>
</feature>
<feature type="transmembrane region" description="Helical" evidence="2">
    <location>
        <begin position="363"/>
        <end position="381"/>
    </location>
</feature>
<dbReference type="InterPro" id="IPR036259">
    <property type="entry name" value="MFS_trans_sf"/>
</dbReference>
<keyword evidence="2" id="KW-0812">Transmembrane</keyword>
<feature type="transmembrane region" description="Helical" evidence="2">
    <location>
        <begin position="300"/>
        <end position="324"/>
    </location>
</feature>
<keyword evidence="2" id="KW-0472">Membrane</keyword>
<gene>
    <name evidence="3" type="ORF">H9639_05510</name>
</gene>
<feature type="transmembrane region" description="Helical" evidence="2">
    <location>
        <begin position="275"/>
        <end position="294"/>
    </location>
</feature>
<dbReference type="EMBL" id="JACSQD010000002">
    <property type="protein sequence ID" value="MBD7994752.1"/>
    <property type="molecule type" value="Genomic_DNA"/>
</dbReference>
<feature type="transmembrane region" description="Helical" evidence="2">
    <location>
        <begin position="32"/>
        <end position="53"/>
    </location>
</feature>
<dbReference type="Gene3D" id="1.20.1250.20">
    <property type="entry name" value="MFS general substrate transporter like domains"/>
    <property type="match status" value="1"/>
</dbReference>
<feature type="region of interest" description="Disordered" evidence="1">
    <location>
        <begin position="174"/>
        <end position="196"/>
    </location>
</feature>
<name>A0ABR8UQA1_9MICC</name>
<evidence type="ECO:0000256" key="1">
    <source>
        <dbReference type="SAM" id="MobiDB-lite"/>
    </source>
</evidence>
<feature type="transmembrane region" description="Helical" evidence="2">
    <location>
        <begin position="248"/>
        <end position="268"/>
    </location>
</feature>
<reference evidence="3 4" key="1">
    <citation type="submission" date="2020-08" db="EMBL/GenBank/DDBJ databases">
        <title>A Genomic Blueprint of the Chicken Gut Microbiome.</title>
        <authorList>
            <person name="Gilroy R."/>
            <person name="Ravi A."/>
            <person name="Getino M."/>
            <person name="Pursley I."/>
            <person name="Horton D.L."/>
            <person name="Alikhan N.-F."/>
            <person name="Baker D."/>
            <person name="Gharbi K."/>
            <person name="Hall N."/>
            <person name="Watson M."/>
            <person name="Adriaenssens E.M."/>
            <person name="Foster-Nyarko E."/>
            <person name="Jarju S."/>
            <person name="Secka A."/>
            <person name="Antonio M."/>
            <person name="Oren A."/>
            <person name="Chaudhuri R."/>
            <person name="La Ragione R.M."/>
            <person name="Hildebrand F."/>
            <person name="Pallen M.J."/>
        </authorList>
    </citation>
    <scope>NUCLEOTIDE SEQUENCE [LARGE SCALE GENOMIC DNA]</scope>
    <source>
        <strain evidence="3 4">Sa2CUA1</strain>
    </source>
</reference>
<sequence>MALIAAVYGLARFGYGLFLPRFTETFDLGSAVSGTIQAGSFASYCVAAVLAAGLGARPRLVIGLAGATAALGSAAVAAAPGPGVLAAGLVLAGAGAGFASPGLVTLIGRNISPGRQERAQTIVNAGTGAGIVGAGILMLLTAAQWRAGWAVIAVLAALTAAAVLRADSARADSTRADSARPTASSGRAGADGGPPAEARGGNSISLARTLAWPLTAAALAGASSAAVWTFGRTVTAAAPDYGGDAYSIGAWMVLGAFGVLGAFAGRIVQALSLAAAWALTSASMAAATIALGLFPGVLPAAYAAAAVFGAAYTAMSGVLILWAVRLMPERASTATVAAFVALAVGQSVSAVVLGFLLNPVEPAAAFTAAGLAGFLAVLPAVKDRAADKVRFRTPQRRSAGSAAEPDPAPVRKPS</sequence>
<dbReference type="Proteomes" id="UP000609874">
    <property type="component" value="Unassembled WGS sequence"/>
</dbReference>
<feature type="transmembrane region" description="Helical" evidence="2">
    <location>
        <begin position="209"/>
        <end position="228"/>
    </location>
</feature>
<feature type="transmembrane region" description="Helical" evidence="2">
    <location>
        <begin position="119"/>
        <end position="141"/>
    </location>
</feature>
<dbReference type="SUPFAM" id="SSF103473">
    <property type="entry name" value="MFS general substrate transporter"/>
    <property type="match status" value="1"/>
</dbReference>
<protein>
    <submittedName>
        <fullName evidence="3">MFS transporter</fullName>
    </submittedName>
</protein>
<comment type="caution">
    <text evidence="3">The sequence shown here is derived from an EMBL/GenBank/DDBJ whole genome shotgun (WGS) entry which is preliminary data.</text>
</comment>
<accession>A0ABR8UQA1</accession>
<keyword evidence="2" id="KW-1133">Transmembrane helix</keyword>
<dbReference type="Pfam" id="PF07690">
    <property type="entry name" value="MFS_1"/>
    <property type="match status" value="1"/>
</dbReference>
<keyword evidence="4" id="KW-1185">Reference proteome</keyword>